<evidence type="ECO:0000313" key="3">
    <source>
        <dbReference type="Proteomes" id="UP000604825"/>
    </source>
</evidence>
<feature type="compositionally biased region" description="Acidic residues" evidence="1">
    <location>
        <begin position="355"/>
        <end position="366"/>
    </location>
</feature>
<dbReference type="EMBL" id="CAJGYO010000003">
    <property type="protein sequence ID" value="CAD6219908.1"/>
    <property type="molecule type" value="Genomic_DNA"/>
</dbReference>
<comment type="caution">
    <text evidence="2">The sequence shown here is derived from an EMBL/GenBank/DDBJ whole genome shotgun (WGS) entry which is preliminary data.</text>
</comment>
<protein>
    <submittedName>
        <fullName evidence="2">Uncharacterized protein</fullName>
    </submittedName>
</protein>
<dbReference type="PANTHER" id="PTHR33157:SF8">
    <property type="entry name" value="OS11G0485000 PROTEIN"/>
    <property type="match status" value="1"/>
</dbReference>
<feature type="region of interest" description="Disordered" evidence="1">
    <location>
        <begin position="302"/>
        <end position="366"/>
    </location>
</feature>
<dbReference type="GO" id="GO:0032196">
    <property type="term" value="P:transposition"/>
    <property type="evidence" value="ECO:0007669"/>
    <property type="project" value="InterPro"/>
</dbReference>
<gene>
    <name evidence="2" type="ORF">NCGR_LOCUS13508</name>
</gene>
<dbReference type="AlphaFoldDB" id="A0A811N6R2"/>
<dbReference type="Proteomes" id="UP000604825">
    <property type="component" value="Unassembled WGS sequence"/>
</dbReference>
<evidence type="ECO:0000256" key="1">
    <source>
        <dbReference type="SAM" id="MobiDB-lite"/>
    </source>
</evidence>
<dbReference type="InterPro" id="IPR039266">
    <property type="entry name" value="EN-1/SPM"/>
</dbReference>
<name>A0A811N6R2_9POAL</name>
<evidence type="ECO:0000313" key="2">
    <source>
        <dbReference type="EMBL" id="CAD6219908.1"/>
    </source>
</evidence>
<dbReference type="InterPro" id="IPR004252">
    <property type="entry name" value="Probable_transposase_24"/>
</dbReference>
<feature type="compositionally biased region" description="Acidic residues" evidence="1">
    <location>
        <begin position="327"/>
        <end position="340"/>
    </location>
</feature>
<dbReference type="Pfam" id="PF03004">
    <property type="entry name" value="Transposase_24"/>
    <property type="match status" value="1"/>
</dbReference>
<sequence length="366" mass="41779">MYPDFVDTINGMKLVLTWEDFKKTTIARVSTDKRVLEEFWWRFKCLPKDRAEADAVLELKFKNMVPKMLSEEKRAITKKLYKDGNVPLEDVDEYGNRWPTKEALISVKPRDFTTNEGWALLCEHWNTSKFRKSSLKEKQNRIAGDNNVYHRSGSRSLPATRQWLALKTGVDPGIGGAWLHNHELNLETNDGSFSMFFLAKAQYEEGMEKSRMPHGKLGIGDGAIGIAEKEAIKTRKRSAQPYVSAKEKRLERENMILRKEYSNLEHVVRALVAKQGMDFDALAQETATNLVAFAREHEKIVPNASDHDNIGGADYSGEENIGGADYSGEENEDDIYDYDDEGYHSQDDGQNYENNGEDIFDDDASW</sequence>
<dbReference type="PANTHER" id="PTHR33157">
    <property type="entry name" value="AUTONOMOUS TRANSPOSABLE ELEMENT EN-1 MOSAIC PROTEIN-RELATED"/>
    <property type="match status" value="1"/>
</dbReference>
<proteinExistence type="predicted"/>
<keyword evidence="3" id="KW-1185">Reference proteome</keyword>
<reference evidence="2" key="1">
    <citation type="submission" date="2020-10" db="EMBL/GenBank/DDBJ databases">
        <authorList>
            <person name="Han B."/>
            <person name="Lu T."/>
            <person name="Zhao Q."/>
            <person name="Huang X."/>
            <person name="Zhao Y."/>
        </authorList>
    </citation>
    <scope>NUCLEOTIDE SEQUENCE</scope>
</reference>
<accession>A0A811N6R2</accession>
<dbReference type="OrthoDB" id="683911at2759"/>
<organism evidence="2 3">
    <name type="scientific">Miscanthus lutarioriparius</name>
    <dbReference type="NCBI Taxonomy" id="422564"/>
    <lineage>
        <taxon>Eukaryota</taxon>
        <taxon>Viridiplantae</taxon>
        <taxon>Streptophyta</taxon>
        <taxon>Embryophyta</taxon>
        <taxon>Tracheophyta</taxon>
        <taxon>Spermatophyta</taxon>
        <taxon>Magnoliopsida</taxon>
        <taxon>Liliopsida</taxon>
        <taxon>Poales</taxon>
        <taxon>Poaceae</taxon>
        <taxon>PACMAD clade</taxon>
        <taxon>Panicoideae</taxon>
        <taxon>Andropogonodae</taxon>
        <taxon>Andropogoneae</taxon>
        <taxon>Saccharinae</taxon>
        <taxon>Miscanthus</taxon>
    </lineage>
</organism>